<dbReference type="InterPro" id="IPR036291">
    <property type="entry name" value="NAD(P)-bd_dom_sf"/>
</dbReference>
<evidence type="ECO:0000256" key="5">
    <source>
        <dbReference type="ARBA" id="ARBA00023027"/>
    </source>
</evidence>
<dbReference type="SMART" id="SM00984">
    <property type="entry name" value="UDPG_MGDP_dh_C"/>
    <property type="match status" value="1"/>
</dbReference>
<dbReference type="PIRSF" id="PIRSF500134">
    <property type="entry name" value="UDPglc_DH_bac"/>
    <property type="match status" value="1"/>
</dbReference>
<evidence type="ECO:0000313" key="10">
    <source>
        <dbReference type="Proteomes" id="UP001165580"/>
    </source>
</evidence>
<evidence type="ECO:0000256" key="7">
    <source>
        <dbReference type="PIRNR" id="PIRNR000124"/>
    </source>
</evidence>
<dbReference type="EC" id="1.1.1.22" evidence="3 7"/>
<dbReference type="Gene3D" id="3.40.50.720">
    <property type="entry name" value="NAD(P)-binding Rossmann-like Domain"/>
    <property type="match status" value="2"/>
</dbReference>
<dbReference type="InterPro" id="IPR028357">
    <property type="entry name" value="UDPglc_DH_bac"/>
</dbReference>
<dbReference type="InterPro" id="IPR014026">
    <property type="entry name" value="UDP-Glc/GDP-Man_DH_dimer"/>
</dbReference>
<dbReference type="SUPFAM" id="SSF52413">
    <property type="entry name" value="UDP-glucose/GDP-mannose dehydrogenase C-terminal domain"/>
    <property type="match status" value="1"/>
</dbReference>
<dbReference type="InterPro" id="IPR008927">
    <property type="entry name" value="6-PGluconate_DH-like_C_sf"/>
</dbReference>
<organism evidence="9 10">
    <name type="scientific">Herbiconiux gentiana</name>
    <dbReference type="NCBI Taxonomy" id="2970912"/>
    <lineage>
        <taxon>Bacteria</taxon>
        <taxon>Bacillati</taxon>
        <taxon>Actinomycetota</taxon>
        <taxon>Actinomycetes</taxon>
        <taxon>Micrococcales</taxon>
        <taxon>Microbacteriaceae</taxon>
        <taxon>Herbiconiux</taxon>
    </lineage>
</organism>
<gene>
    <name evidence="9" type="ORF">NVV95_03985</name>
</gene>
<dbReference type="EMBL" id="JANTEZ010000002">
    <property type="protein sequence ID" value="MCS5713709.1"/>
    <property type="molecule type" value="Genomic_DNA"/>
</dbReference>
<keyword evidence="10" id="KW-1185">Reference proteome</keyword>
<feature type="domain" description="UDP-glucose/GDP-mannose dehydrogenase C-terminal" evidence="8">
    <location>
        <begin position="332"/>
        <end position="434"/>
    </location>
</feature>
<comment type="caution">
    <text evidence="9">The sequence shown here is derived from an EMBL/GenBank/DDBJ whole genome shotgun (WGS) entry which is preliminary data.</text>
</comment>
<dbReference type="Proteomes" id="UP001165580">
    <property type="component" value="Unassembled WGS sequence"/>
</dbReference>
<proteinExistence type="inferred from homology"/>
<dbReference type="InterPro" id="IPR001732">
    <property type="entry name" value="UDP-Glc/GDP-Man_DH_N"/>
</dbReference>
<dbReference type="Pfam" id="PF03721">
    <property type="entry name" value="UDPG_MGDP_dh_N"/>
    <property type="match status" value="1"/>
</dbReference>
<dbReference type="RefSeq" id="WP_259485257.1">
    <property type="nucleotide sequence ID" value="NZ_JANTEZ010000002.1"/>
</dbReference>
<keyword evidence="5 7" id="KW-0520">NAD</keyword>
<comment type="catalytic activity">
    <reaction evidence="6 7">
        <text>UDP-alpha-D-glucose + 2 NAD(+) + H2O = UDP-alpha-D-glucuronate + 2 NADH + 3 H(+)</text>
        <dbReference type="Rhea" id="RHEA:23596"/>
        <dbReference type="ChEBI" id="CHEBI:15377"/>
        <dbReference type="ChEBI" id="CHEBI:15378"/>
        <dbReference type="ChEBI" id="CHEBI:57540"/>
        <dbReference type="ChEBI" id="CHEBI:57945"/>
        <dbReference type="ChEBI" id="CHEBI:58052"/>
        <dbReference type="ChEBI" id="CHEBI:58885"/>
        <dbReference type="EC" id="1.1.1.22"/>
    </reaction>
</comment>
<dbReference type="Gene3D" id="1.20.5.170">
    <property type="match status" value="1"/>
</dbReference>
<dbReference type="PANTHER" id="PTHR43750:SF1">
    <property type="entry name" value="GDP-MANNOSE 6-DEHYDROGENASE"/>
    <property type="match status" value="1"/>
</dbReference>
<dbReference type="Pfam" id="PF03720">
    <property type="entry name" value="UDPG_MGDP_dh_C"/>
    <property type="match status" value="1"/>
</dbReference>
<dbReference type="PANTHER" id="PTHR43750">
    <property type="entry name" value="UDP-GLUCOSE 6-DEHYDROGENASE TUAD"/>
    <property type="match status" value="1"/>
</dbReference>
<dbReference type="SUPFAM" id="SSF51735">
    <property type="entry name" value="NAD(P)-binding Rossmann-fold domains"/>
    <property type="match status" value="1"/>
</dbReference>
<dbReference type="InterPro" id="IPR017476">
    <property type="entry name" value="UDP-Glc/GDP-Man"/>
</dbReference>
<comment type="pathway">
    <text evidence="1">Nucleotide-sugar biosynthesis; UDP-alpha-D-glucuronate biosynthesis; UDP-alpha-D-glucuronate from UDP-alpha-D-glucose: step 1/1.</text>
</comment>
<evidence type="ECO:0000259" key="8">
    <source>
        <dbReference type="SMART" id="SM00984"/>
    </source>
</evidence>
<evidence type="ECO:0000256" key="2">
    <source>
        <dbReference type="ARBA" id="ARBA00006601"/>
    </source>
</evidence>
<dbReference type="Pfam" id="PF00984">
    <property type="entry name" value="UDPG_MGDP_dh"/>
    <property type="match status" value="1"/>
</dbReference>
<accession>A0ABT2GBX6</accession>
<evidence type="ECO:0000256" key="1">
    <source>
        <dbReference type="ARBA" id="ARBA00004701"/>
    </source>
</evidence>
<reference evidence="9" key="1">
    <citation type="submission" date="2022-08" db="EMBL/GenBank/DDBJ databases">
        <authorList>
            <person name="Deng Y."/>
            <person name="Han X.-F."/>
            <person name="Zhang Y.-Q."/>
        </authorList>
    </citation>
    <scope>NUCLEOTIDE SEQUENCE</scope>
    <source>
        <strain evidence="9">CPCC 205716</strain>
    </source>
</reference>
<comment type="similarity">
    <text evidence="2 7">Belongs to the UDP-glucose/GDP-mannose dehydrogenase family.</text>
</comment>
<protein>
    <recommendedName>
        <fullName evidence="3 7">UDP-glucose 6-dehydrogenase</fullName>
        <ecNumber evidence="3 7">1.1.1.22</ecNumber>
    </recommendedName>
</protein>
<dbReference type="InterPro" id="IPR014027">
    <property type="entry name" value="UDP-Glc/GDP-Man_DH_C"/>
</dbReference>
<evidence type="ECO:0000256" key="4">
    <source>
        <dbReference type="ARBA" id="ARBA00023002"/>
    </source>
</evidence>
<dbReference type="InterPro" id="IPR036220">
    <property type="entry name" value="UDP-Glc/GDP-Man_DH_C_sf"/>
</dbReference>
<dbReference type="NCBIfam" id="TIGR03026">
    <property type="entry name" value="NDP-sugDHase"/>
    <property type="match status" value="1"/>
</dbReference>
<dbReference type="SUPFAM" id="SSF48179">
    <property type="entry name" value="6-phosphogluconate dehydrogenase C-terminal domain-like"/>
    <property type="match status" value="1"/>
</dbReference>
<evidence type="ECO:0000256" key="6">
    <source>
        <dbReference type="ARBA" id="ARBA00047473"/>
    </source>
</evidence>
<keyword evidence="4 7" id="KW-0560">Oxidoreductase</keyword>
<dbReference type="PIRSF" id="PIRSF000124">
    <property type="entry name" value="UDPglc_GDPman_dh"/>
    <property type="match status" value="1"/>
</dbReference>
<sequence length="434" mass="46735">MNSLELGQESDRLNVVVVGLGYIGVTAAACLTSQGHRVVGVDVNEEKAARINAGISPITEPQVDELIEVAVASGLLRASNSLPSMADIDLVVVCVGTPSAKDGSHNMTYVAESARQIARAIDTAGSSRRVTVAFRSTFRPGTMDALIIPLFSDLLGDRLHDAVELVYNPEFLRETTAVEDYFHPPKIVIGTRDGQLSETMARLNQGIDAQVFDVKFREAEITKFVDNSWHAVKVAFANEVGRVCAAYGVDADAAHKIFISDTKLNISSYYTRPGGAFGGSCLPKDVRAMQYIAKAAHVDVDLINALNTSNDSHVEFQVDRVRRAAPAGSRILVAGLAFKAGTDDMRESPNVTLTSRLLDEGYEVRVFDPAVHASSLVGQNLGDIMSALPRLRELLVEAGEFDESQFDLVVANNATIDELGAHGLPVLDLRSIRA</sequence>
<evidence type="ECO:0000256" key="3">
    <source>
        <dbReference type="ARBA" id="ARBA00012954"/>
    </source>
</evidence>
<evidence type="ECO:0000313" key="9">
    <source>
        <dbReference type="EMBL" id="MCS5713709.1"/>
    </source>
</evidence>
<name>A0ABT2GBX6_9MICO</name>